<gene>
    <name evidence="13" type="ORF">G3M99_15445</name>
</gene>
<evidence type="ECO:0000259" key="11">
    <source>
        <dbReference type="PROSITE" id="PS50111"/>
    </source>
</evidence>
<dbReference type="SMART" id="SM00283">
    <property type="entry name" value="MA"/>
    <property type="match status" value="1"/>
</dbReference>
<proteinExistence type="inferred from homology"/>
<comment type="subcellular location">
    <subcellularLocation>
        <location evidence="1">Cell membrane</location>
        <topology evidence="1">Multi-pass membrane protein</topology>
    </subcellularLocation>
</comment>
<dbReference type="EMBL" id="JAAGPU010000037">
    <property type="protein sequence ID" value="NEU06218.1"/>
    <property type="molecule type" value="Genomic_DNA"/>
</dbReference>
<organism evidence="13 14">
    <name type="scientific">Clostridium senegalense</name>
    <dbReference type="NCBI Taxonomy" id="1465809"/>
    <lineage>
        <taxon>Bacteria</taxon>
        <taxon>Bacillati</taxon>
        <taxon>Bacillota</taxon>
        <taxon>Clostridia</taxon>
        <taxon>Eubacteriales</taxon>
        <taxon>Clostridiaceae</taxon>
        <taxon>Clostridium</taxon>
    </lineage>
</organism>
<keyword evidence="14" id="KW-1185">Reference proteome</keyword>
<dbReference type="GO" id="GO:0005886">
    <property type="term" value="C:plasma membrane"/>
    <property type="evidence" value="ECO:0007669"/>
    <property type="project" value="UniProtKB-SubCell"/>
</dbReference>
<comment type="caution">
    <text evidence="13">The sequence shown here is derived from an EMBL/GenBank/DDBJ whole genome shotgun (WGS) entry which is preliminary data.</text>
</comment>
<keyword evidence="3" id="KW-0145">Chemotaxis</keyword>
<evidence type="ECO:0000256" key="2">
    <source>
        <dbReference type="ARBA" id="ARBA00022475"/>
    </source>
</evidence>
<comment type="similarity">
    <text evidence="8">Belongs to the methyl-accepting chemotaxis (MCP) protein family.</text>
</comment>
<dbReference type="PROSITE" id="PS50885">
    <property type="entry name" value="HAMP"/>
    <property type="match status" value="1"/>
</dbReference>
<sequence length="670" mass="73961">MRLKKISLKSIRTKLLIITLVMVVAIGISLGCFSFLSSKNTLISSTTNLMKEMSRIASSDVGNQALSLSSSLDSTANSDALNSSLKIDERLKFLDYIAKKENYLRIGIADKSGNIIYNDGKKENISNEEFFKRSIAGERILSKPYKSEINGGLIASISAPRKENDRIDEIVVGIKSAAYLSDIINEITFLNTGESFIIHKDGTIIASKFQEIVDRQENLIVDGSDDPNTKELIVLENKMIQNETGIGEYTYEGNRKYMAYCPIEGTEWSLGVAIHKDDLLDGLNSLKNTIIGIVLMIIILFSIFVIIFSNRITEGLIKIKNHMLGLSKGDFTREIEKKYLNNNDEVGDICKTMIYTQNSISSMVKEIKNSGEEIDCSASNLASISEEVAALTTNISEAIIEVTRGTTKQSNDLTGIVNKLEDFSLDINEITKHIKSINDMALNIKESSGKSTKDMNFVVSSMKNFNEEFKNFSINISSMDSDIKTVNEIIDLINSIAEQTNLLALNAAIEAARAGESGKGFAVVADEIKKLAEKSKESSANIYRIINKLLLNTKEIVNKTVLINGDLEKQQDNVEISMESFEEISALVEYIVPKITDINTSFDGISENKNNIINTIEEISAISQEISASSEEISASVEELNNSSTEVAGSAQMLTTKSLDMMGEVNKFKF</sequence>
<keyword evidence="7 9" id="KW-0807">Transducer</keyword>
<dbReference type="AlphaFoldDB" id="A0A6M0H782"/>
<evidence type="ECO:0000256" key="6">
    <source>
        <dbReference type="ARBA" id="ARBA00023136"/>
    </source>
</evidence>
<dbReference type="InterPro" id="IPR033479">
    <property type="entry name" value="dCache_1"/>
</dbReference>
<name>A0A6M0H782_9CLOT</name>
<dbReference type="RefSeq" id="WP_061996879.1">
    <property type="nucleotide sequence ID" value="NZ_JAAGPU010000037.1"/>
</dbReference>
<feature type="domain" description="HAMP" evidence="12">
    <location>
        <begin position="310"/>
        <end position="365"/>
    </location>
</feature>
<dbReference type="GO" id="GO:0006935">
    <property type="term" value="P:chemotaxis"/>
    <property type="evidence" value="ECO:0007669"/>
    <property type="project" value="UniProtKB-KW"/>
</dbReference>
<accession>A0A6M0H782</accession>
<reference evidence="13 14" key="1">
    <citation type="submission" date="2020-02" db="EMBL/GenBank/DDBJ databases">
        <title>Genome assembly of a novel Clostridium senegalense strain.</title>
        <authorList>
            <person name="Gupta T.B."/>
            <person name="Jauregui R."/>
            <person name="Maclean P."/>
            <person name="Nawarathana A."/>
            <person name="Brightwell G."/>
        </authorList>
    </citation>
    <scope>NUCLEOTIDE SEQUENCE [LARGE SCALE GENOMIC DNA]</scope>
    <source>
        <strain evidence="13 14">AGRFS4</strain>
    </source>
</reference>
<evidence type="ECO:0000256" key="7">
    <source>
        <dbReference type="ARBA" id="ARBA00023224"/>
    </source>
</evidence>
<evidence type="ECO:0000313" key="13">
    <source>
        <dbReference type="EMBL" id="NEU06218.1"/>
    </source>
</evidence>
<evidence type="ECO:0000256" key="3">
    <source>
        <dbReference type="ARBA" id="ARBA00022500"/>
    </source>
</evidence>
<dbReference type="Pfam" id="PF00015">
    <property type="entry name" value="MCPsignal"/>
    <property type="match status" value="1"/>
</dbReference>
<dbReference type="SUPFAM" id="SSF58104">
    <property type="entry name" value="Methyl-accepting chemotaxis protein (MCP) signaling domain"/>
    <property type="match status" value="1"/>
</dbReference>
<keyword evidence="2" id="KW-1003">Cell membrane</keyword>
<feature type="transmembrane region" description="Helical" evidence="10">
    <location>
        <begin position="290"/>
        <end position="308"/>
    </location>
</feature>
<keyword evidence="4 10" id="KW-0812">Transmembrane</keyword>
<keyword evidence="6 10" id="KW-0472">Membrane</keyword>
<dbReference type="Proteomes" id="UP000481872">
    <property type="component" value="Unassembled WGS sequence"/>
</dbReference>
<dbReference type="Pfam" id="PF02743">
    <property type="entry name" value="dCache_1"/>
    <property type="match status" value="1"/>
</dbReference>
<evidence type="ECO:0000256" key="5">
    <source>
        <dbReference type="ARBA" id="ARBA00022989"/>
    </source>
</evidence>
<feature type="transmembrane region" description="Helical" evidence="10">
    <location>
        <begin position="15"/>
        <end position="36"/>
    </location>
</feature>
<evidence type="ECO:0000256" key="1">
    <source>
        <dbReference type="ARBA" id="ARBA00004651"/>
    </source>
</evidence>
<protein>
    <submittedName>
        <fullName evidence="13">Methyl-accepting chemotaxis protein</fullName>
    </submittedName>
</protein>
<evidence type="ECO:0000256" key="4">
    <source>
        <dbReference type="ARBA" id="ARBA00022692"/>
    </source>
</evidence>
<keyword evidence="5 10" id="KW-1133">Transmembrane helix</keyword>
<dbReference type="PANTHER" id="PTHR32089:SF112">
    <property type="entry name" value="LYSOZYME-LIKE PROTEIN-RELATED"/>
    <property type="match status" value="1"/>
</dbReference>
<feature type="domain" description="Methyl-accepting transducer" evidence="11">
    <location>
        <begin position="384"/>
        <end position="641"/>
    </location>
</feature>
<dbReference type="InterPro" id="IPR004089">
    <property type="entry name" value="MCPsignal_dom"/>
</dbReference>
<dbReference type="Gene3D" id="3.30.450.20">
    <property type="entry name" value="PAS domain"/>
    <property type="match status" value="1"/>
</dbReference>
<evidence type="ECO:0000256" key="8">
    <source>
        <dbReference type="ARBA" id="ARBA00029447"/>
    </source>
</evidence>
<dbReference type="Gene3D" id="1.10.287.950">
    <property type="entry name" value="Methyl-accepting chemotaxis protein"/>
    <property type="match status" value="1"/>
</dbReference>
<evidence type="ECO:0000313" key="14">
    <source>
        <dbReference type="Proteomes" id="UP000481872"/>
    </source>
</evidence>
<dbReference type="InterPro" id="IPR003660">
    <property type="entry name" value="HAMP_dom"/>
</dbReference>
<dbReference type="PANTHER" id="PTHR32089">
    <property type="entry name" value="METHYL-ACCEPTING CHEMOTAXIS PROTEIN MCPB"/>
    <property type="match status" value="1"/>
</dbReference>
<evidence type="ECO:0000256" key="10">
    <source>
        <dbReference type="SAM" id="Phobius"/>
    </source>
</evidence>
<evidence type="ECO:0000259" key="12">
    <source>
        <dbReference type="PROSITE" id="PS50885"/>
    </source>
</evidence>
<dbReference type="CDD" id="cd12912">
    <property type="entry name" value="PDC2_MCP_like"/>
    <property type="match status" value="1"/>
</dbReference>
<dbReference type="PROSITE" id="PS51257">
    <property type="entry name" value="PROKAR_LIPOPROTEIN"/>
    <property type="match status" value="1"/>
</dbReference>
<dbReference type="PROSITE" id="PS50111">
    <property type="entry name" value="CHEMOTAXIS_TRANSDUC_2"/>
    <property type="match status" value="1"/>
</dbReference>
<evidence type="ECO:0000256" key="9">
    <source>
        <dbReference type="PROSITE-ProRule" id="PRU00284"/>
    </source>
</evidence>
<dbReference type="GO" id="GO:0007165">
    <property type="term" value="P:signal transduction"/>
    <property type="evidence" value="ECO:0007669"/>
    <property type="project" value="UniProtKB-KW"/>
</dbReference>